<comment type="caution">
    <text evidence="1">The sequence shown here is derived from an EMBL/GenBank/DDBJ whole genome shotgun (WGS) entry which is preliminary data.</text>
</comment>
<dbReference type="EMBL" id="SMOL01000402">
    <property type="protein sequence ID" value="KAB2616610.1"/>
    <property type="molecule type" value="Genomic_DNA"/>
</dbReference>
<gene>
    <name evidence="1" type="ORF">D8674_023198</name>
</gene>
<name>A0A5N5GTU9_9ROSA</name>
<keyword evidence="2" id="KW-1185">Reference proteome</keyword>
<dbReference type="AlphaFoldDB" id="A0A5N5GTU9"/>
<organism evidence="1 2">
    <name type="scientific">Pyrus ussuriensis x Pyrus communis</name>
    <dbReference type="NCBI Taxonomy" id="2448454"/>
    <lineage>
        <taxon>Eukaryota</taxon>
        <taxon>Viridiplantae</taxon>
        <taxon>Streptophyta</taxon>
        <taxon>Embryophyta</taxon>
        <taxon>Tracheophyta</taxon>
        <taxon>Spermatophyta</taxon>
        <taxon>Magnoliopsida</taxon>
        <taxon>eudicotyledons</taxon>
        <taxon>Gunneridae</taxon>
        <taxon>Pentapetalae</taxon>
        <taxon>rosids</taxon>
        <taxon>fabids</taxon>
        <taxon>Rosales</taxon>
        <taxon>Rosaceae</taxon>
        <taxon>Amygdaloideae</taxon>
        <taxon>Maleae</taxon>
        <taxon>Pyrus</taxon>
    </lineage>
</organism>
<proteinExistence type="predicted"/>
<reference evidence="1 2" key="1">
    <citation type="submission" date="2019-09" db="EMBL/GenBank/DDBJ databases">
        <authorList>
            <person name="Ou C."/>
        </authorList>
    </citation>
    <scope>NUCLEOTIDE SEQUENCE [LARGE SCALE GENOMIC DNA]</scope>
    <source>
        <strain evidence="1">S2</strain>
        <tissue evidence="1">Leaf</tissue>
    </source>
</reference>
<sequence length="144" mass="16949">MEEKIECALKESEMKQCRLSKAYGCLHAQATSIAVFSIQWKELEDHLESTRQYIEARFWEVKNREEEEHSNEVDFKEKRLVEVENFVREKKGELNEILGSIEASKGEFDLREKELKSMLRLIEECGKELEVKEEKLSLIPELLG</sequence>
<dbReference type="OrthoDB" id="1166041at2759"/>
<reference evidence="2" key="2">
    <citation type="submission" date="2019-10" db="EMBL/GenBank/DDBJ databases">
        <title>A de novo genome assembly of a pear dwarfing rootstock.</title>
        <authorList>
            <person name="Wang F."/>
            <person name="Wang J."/>
            <person name="Li S."/>
            <person name="Zhang Y."/>
            <person name="Fang M."/>
            <person name="Ma L."/>
            <person name="Zhao Y."/>
            <person name="Jiang S."/>
        </authorList>
    </citation>
    <scope>NUCLEOTIDE SEQUENCE [LARGE SCALE GENOMIC DNA]</scope>
</reference>
<dbReference type="Proteomes" id="UP000327157">
    <property type="component" value="Chromosome 3"/>
</dbReference>
<evidence type="ECO:0000313" key="2">
    <source>
        <dbReference type="Proteomes" id="UP000327157"/>
    </source>
</evidence>
<evidence type="ECO:0000313" key="1">
    <source>
        <dbReference type="EMBL" id="KAB2616610.1"/>
    </source>
</evidence>
<reference evidence="1 2" key="3">
    <citation type="submission" date="2019-11" db="EMBL/GenBank/DDBJ databases">
        <title>A de novo genome assembly of a pear dwarfing rootstock.</title>
        <authorList>
            <person name="Wang F."/>
            <person name="Wang J."/>
            <person name="Li S."/>
            <person name="Zhang Y."/>
            <person name="Fang M."/>
            <person name="Ma L."/>
            <person name="Zhao Y."/>
            <person name="Jiang S."/>
        </authorList>
    </citation>
    <scope>NUCLEOTIDE SEQUENCE [LARGE SCALE GENOMIC DNA]</scope>
    <source>
        <strain evidence="1">S2</strain>
        <tissue evidence="1">Leaf</tissue>
    </source>
</reference>
<protein>
    <submittedName>
        <fullName evidence="1">Interaptin-like</fullName>
    </submittedName>
</protein>
<accession>A0A5N5GTU9</accession>